<accession>A0A0F9H9L4</accession>
<evidence type="ECO:0000313" key="1">
    <source>
        <dbReference type="EMBL" id="KKL71837.1"/>
    </source>
</evidence>
<proteinExistence type="predicted"/>
<dbReference type="AlphaFoldDB" id="A0A0F9H9L4"/>
<sequence length="77" mass="8806">MVIMGKFYGVNHSNYLVKSDECQGCVRFIKTGLKEKSSLFRFLNGIVNPVFDWILETIVSEEEVMEAKIHAKEATHV</sequence>
<organism evidence="1">
    <name type="scientific">marine sediment metagenome</name>
    <dbReference type="NCBI Taxonomy" id="412755"/>
    <lineage>
        <taxon>unclassified sequences</taxon>
        <taxon>metagenomes</taxon>
        <taxon>ecological metagenomes</taxon>
    </lineage>
</organism>
<comment type="caution">
    <text evidence="1">The sequence shown here is derived from an EMBL/GenBank/DDBJ whole genome shotgun (WGS) entry which is preliminary data.</text>
</comment>
<gene>
    <name evidence="1" type="ORF">LCGC14_2090920</name>
</gene>
<dbReference type="EMBL" id="LAZR01025465">
    <property type="protein sequence ID" value="KKL71837.1"/>
    <property type="molecule type" value="Genomic_DNA"/>
</dbReference>
<reference evidence="1" key="1">
    <citation type="journal article" date="2015" name="Nature">
        <title>Complex archaea that bridge the gap between prokaryotes and eukaryotes.</title>
        <authorList>
            <person name="Spang A."/>
            <person name="Saw J.H."/>
            <person name="Jorgensen S.L."/>
            <person name="Zaremba-Niedzwiedzka K."/>
            <person name="Martijn J."/>
            <person name="Lind A.E."/>
            <person name="van Eijk R."/>
            <person name="Schleper C."/>
            <person name="Guy L."/>
            <person name="Ettema T.J."/>
        </authorList>
    </citation>
    <scope>NUCLEOTIDE SEQUENCE</scope>
</reference>
<protein>
    <submittedName>
        <fullName evidence="1">Uncharacterized protein</fullName>
    </submittedName>
</protein>
<name>A0A0F9H9L4_9ZZZZ</name>